<dbReference type="InterPro" id="IPR013433">
    <property type="entry name" value="PHA_gran_rgn"/>
</dbReference>
<organism evidence="1 2">
    <name type="scientific">Bosea spartocytisi</name>
    <dbReference type="NCBI Taxonomy" id="2773451"/>
    <lineage>
        <taxon>Bacteria</taxon>
        <taxon>Pseudomonadati</taxon>
        <taxon>Pseudomonadota</taxon>
        <taxon>Alphaproteobacteria</taxon>
        <taxon>Hyphomicrobiales</taxon>
        <taxon>Boseaceae</taxon>
        <taxon>Bosea</taxon>
    </lineage>
</organism>
<comment type="caution">
    <text evidence="1">The sequence shown here is derived from an EMBL/GenBank/DDBJ whole genome shotgun (WGS) entry which is preliminary data.</text>
</comment>
<gene>
    <name evidence="1" type="ORF">IED13_20315</name>
</gene>
<accession>A0A927I1V4</accession>
<dbReference type="EMBL" id="JACXWY010000015">
    <property type="protein sequence ID" value="MBD3848051.1"/>
    <property type="molecule type" value="Genomic_DNA"/>
</dbReference>
<proteinExistence type="predicted"/>
<keyword evidence="2" id="KW-1185">Reference proteome</keyword>
<evidence type="ECO:0000313" key="1">
    <source>
        <dbReference type="EMBL" id="MBD3848051.1"/>
    </source>
</evidence>
<reference evidence="1" key="1">
    <citation type="submission" date="2020-09" db="EMBL/GenBank/DDBJ databases">
        <title>Bosea spartocytisi sp. nov. a root nodule endophyte of Spartocytisus supranubius in the high mountain ecosystem fo the Teide National Park (Canary Islands, Spain).</title>
        <authorList>
            <person name="Pulido-Suarez L."/>
            <person name="Peix A."/>
            <person name="Igual J.M."/>
            <person name="Socas-Perez N."/>
            <person name="Velazquez E."/>
            <person name="Flores-Felix J.D."/>
            <person name="Leon-Barrios M."/>
        </authorList>
    </citation>
    <scope>NUCLEOTIDE SEQUENCE</scope>
    <source>
        <strain evidence="1">SSUT16</strain>
    </source>
</reference>
<protein>
    <submittedName>
        <fullName evidence="1">Polyhydroxyalkanoic acid system family protein</fullName>
    </submittedName>
</protein>
<dbReference type="Proteomes" id="UP000619295">
    <property type="component" value="Unassembled WGS sequence"/>
</dbReference>
<dbReference type="Pfam" id="PF09650">
    <property type="entry name" value="PHA_gran_rgn"/>
    <property type="match status" value="1"/>
</dbReference>
<dbReference type="AlphaFoldDB" id="A0A927I1V4"/>
<dbReference type="RefSeq" id="WP_038359722.1">
    <property type="nucleotide sequence ID" value="NZ_JACXWY010000015.1"/>
</dbReference>
<name>A0A927I1V4_9HYPH</name>
<sequence length="106" mass="11829">MAKPVSITISHDLGRAAALDRLRGGIDRIRDRLGMVKMQLVEERWEGDSLYFGVAALGHTVHGRLDVEDALVRVEVTLPWMLAVFAEKLKIGVEKQGQILLEKPRA</sequence>
<evidence type="ECO:0000313" key="2">
    <source>
        <dbReference type="Proteomes" id="UP000619295"/>
    </source>
</evidence>